<feature type="short sequence motif" description="HXTX 1" evidence="2">
    <location>
        <begin position="40"/>
        <end position="43"/>
    </location>
</feature>
<name>A0A1M6LYA0_PARC5</name>
<accession>A0A1M6LYA0</accession>
<dbReference type="HAMAP" id="MF_01940">
    <property type="entry name" value="RNA_CPDase"/>
    <property type="match status" value="1"/>
</dbReference>
<dbReference type="EMBL" id="FRAG01000008">
    <property type="protein sequence ID" value="SHJ76166.1"/>
    <property type="molecule type" value="Genomic_DNA"/>
</dbReference>
<protein>
    <recommendedName>
        <fullName evidence="2">RNA 2',3'-cyclic phosphodiesterase</fullName>
        <shortName evidence="2">RNA 2',3'-CPDase</shortName>
        <ecNumber evidence="2">3.1.4.58</ecNumber>
    </recommendedName>
</protein>
<feature type="short sequence motif" description="HXTX 2" evidence="2">
    <location>
        <begin position="123"/>
        <end position="126"/>
    </location>
</feature>
<evidence type="ECO:0000313" key="3">
    <source>
        <dbReference type="EMBL" id="SHJ76166.1"/>
    </source>
</evidence>
<dbReference type="GO" id="GO:0016874">
    <property type="term" value="F:ligase activity"/>
    <property type="evidence" value="ECO:0007669"/>
    <property type="project" value="UniProtKB-KW"/>
</dbReference>
<feature type="active site" description="Proton acceptor" evidence="2">
    <location>
        <position position="123"/>
    </location>
</feature>
<dbReference type="Proteomes" id="UP000184465">
    <property type="component" value="Unassembled WGS sequence"/>
</dbReference>
<dbReference type="GO" id="GO:0004113">
    <property type="term" value="F:2',3'-cyclic-nucleotide 3'-phosphodiesterase activity"/>
    <property type="evidence" value="ECO:0007669"/>
    <property type="project" value="InterPro"/>
</dbReference>
<dbReference type="PANTHER" id="PTHR35561:SF1">
    <property type="entry name" value="RNA 2',3'-CYCLIC PHOSPHODIESTERASE"/>
    <property type="match status" value="1"/>
</dbReference>
<dbReference type="SUPFAM" id="SSF55144">
    <property type="entry name" value="LigT-like"/>
    <property type="match status" value="1"/>
</dbReference>
<feature type="active site" description="Proton donor" evidence="2">
    <location>
        <position position="40"/>
    </location>
</feature>
<dbReference type="RefSeq" id="WP_073147540.1">
    <property type="nucleotide sequence ID" value="NZ_FRAG01000008.1"/>
</dbReference>
<keyword evidence="3" id="KW-0436">Ligase</keyword>
<dbReference type="GO" id="GO:0008664">
    <property type="term" value="F:RNA 2',3'-cyclic 3'-phosphodiesterase activity"/>
    <property type="evidence" value="ECO:0007669"/>
    <property type="project" value="UniProtKB-EC"/>
</dbReference>
<comment type="function">
    <text evidence="2">Hydrolyzes RNA 2',3'-cyclic phosphodiester to an RNA 2'-phosphomonoester.</text>
</comment>
<keyword evidence="1 2" id="KW-0378">Hydrolase</keyword>
<dbReference type="OrthoDB" id="9789350at2"/>
<reference evidence="3 4" key="1">
    <citation type="submission" date="2016-11" db="EMBL/GenBank/DDBJ databases">
        <authorList>
            <person name="Jaros S."/>
            <person name="Januszkiewicz K."/>
            <person name="Wedrychowicz H."/>
        </authorList>
    </citation>
    <scope>NUCLEOTIDE SEQUENCE [LARGE SCALE GENOMIC DNA]</scope>
    <source>
        <strain evidence="3 4">DSM 15212</strain>
    </source>
</reference>
<dbReference type="NCBIfam" id="TIGR02258">
    <property type="entry name" value="2_5_ligase"/>
    <property type="match status" value="1"/>
</dbReference>
<evidence type="ECO:0000313" key="4">
    <source>
        <dbReference type="Proteomes" id="UP000184465"/>
    </source>
</evidence>
<proteinExistence type="inferred from homology"/>
<comment type="catalytic activity">
    <reaction evidence="2">
        <text>a 3'-end 2',3'-cyclophospho-ribonucleotide-RNA + H2O = a 3'-end 2'-phospho-ribonucleotide-RNA + H(+)</text>
        <dbReference type="Rhea" id="RHEA:11828"/>
        <dbReference type="Rhea" id="RHEA-COMP:10464"/>
        <dbReference type="Rhea" id="RHEA-COMP:17353"/>
        <dbReference type="ChEBI" id="CHEBI:15377"/>
        <dbReference type="ChEBI" id="CHEBI:15378"/>
        <dbReference type="ChEBI" id="CHEBI:83064"/>
        <dbReference type="ChEBI" id="CHEBI:173113"/>
        <dbReference type="EC" id="3.1.4.58"/>
    </reaction>
</comment>
<dbReference type="InterPro" id="IPR009097">
    <property type="entry name" value="Cyclic_Pdiesterase"/>
</dbReference>
<organism evidence="3 4">
    <name type="scientific">Paramaledivibacter caminithermalis (strain DSM 15212 / CIP 107654 / DViRD3)</name>
    <name type="common">Clostridium caminithermale</name>
    <dbReference type="NCBI Taxonomy" id="1121301"/>
    <lineage>
        <taxon>Bacteria</taxon>
        <taxon>Bacillati</taxon>
        <taxon>Bacillota</taxon>
        <taxon>Clostridia</taxon>
        <taxon>Peptostreptococcales</taxon>
        <taxon>Caminicellaceae</taxon>
        <taxon>Paramaledivibacter</taxon>
    </lineage>
</organism>
<dbReference type="AlphaFoldDB" id="A0A1M6LYA0"/>
<keyword evidence="4" id="KW-1185">Reference proteome</keyword>
<dbReference type="PANTHER" id="PTHR35561">
    <property type="entry name" value="RNA 2',3'-CYCLIC PHOSPHODIESTERASE"/>
    <property type="match status" value="1"/>
</dbReference>
<evidence type="ECO:0000256" key="1">
    <source>
        <dbReference type="ARBA" id="ARBA00022801"/>
    </source>
</evidence>
<evidence type="ECO:0000256" key="2">
    <source>
        <dbReference type="HAMAP-Rule" id="MF_01940"/>
    </source>
</evidence>
<dbReference type="Pfam" id="PF13563">
    <property type="entry name" value="2_5_RNA_ligase2"/>
    <property type="match status" value="1"/>
</dbReference>
<dbReference type="Gene3D" id="3.90.1140.10">
    <property type="entry name" value="Cyclic phosphodiesterase"/>
    <property type="match status" value="1"/>
</dbReference>
<dbReference type="EC" id="3.1.4.58" evidence="2"/>
<comment type="similarity">
    <text evidence="2">Belongs to the 2H phosphoesterase superfamily. ThpR family.</text>
</comment>
<dbReference type="STRING" id="1121301.SAMN02745912_00976"/>
<gene>
    <name evidence="3" type="ORF">SAMN02745912_00976</name>
</gene>
<dbReference type="InterPro" id="IPR004175">
    <property type="entry name" value="RNA_CPDase"/>
</dbReference>
<sequence>MRVFYAVTFHKETKERLFEYRNMVVKHSIKGRFTSLNNFHLTLEFIGKVNSKELSLLVDILYKLKHPPKQLIISHIGSFKRKNKEIIWLGIDKNWELIRLQKELRNLLMKNEFEIDNRSYRPHITIGRQIVRKDSIKEIIVNPIQVPIRSIALMESKRVGEKLVYEPLKEIII</sequence>